<dbReference type="InterPro" id="IPR032308">
    <property type="entry name" value="TDBD"/>
</dbReference>
<dbReference type="AlphaFoldDB" id="A0A0F9I486"/>
<dbReference type="Pfam" id="PF16135">
    <property type="entry name" value="TDBD"/>
    <property type="match status" value="1"/>
</dbReference>
<proteinExistence type="predicted"/>
<reference evidence="3" key="1">
    <citation type="journal article" date="2015" name="Nature">
        <title>Complex archaea that bridge the gap between prokaryotes and eukaryotes.</title>
        <authorList>
            <person name="Spang A."/>
            <person name="Saw J.H."/>
            <person name="Jorgensen S.L."/>
            <person name="Zaremba-Niedzwiedzka K."/>
            <person name="Martijn J."/>
            <person name="Lind A.E."/>
            <person name="van Eijk R."/>
            <person name="Schleper C."/>
            <person name="Guy L."/>
            <person name="Ettema T.J."/>
        </authorList>
    </citation>
    <scope>NUCLEOTIDE SEQUENCE</scope>
</reference>
<comment type="caution">
    <text evidence="3">The sequence shown here is derived from an EMBL/GenBank/DDBJ whole genome shotgun (WGS) entry which is preliminary data.</text>
</comment>
<dbReference type="GO" id="GO:0005634">
    <property type="term" value="C:nucleus"/>
    <property type="evidence" value="ECO:0007669"/>
    <property type="project" value="UniProtKB-ARBA"/>
</dbReference>
<dbReference type="EMBL" id="LAZR01013355">
    <property type="protein sequence ID" value="KKM22342.1"/>
    <property type="molecule type" value="Genomic_DNA"/>
</dbReference>
<accession>A0A0F9I486</accession>
<feature type="domain" description="Tify" evidence="2">
    <location>
        <begin position="1"/>
        <end position="30"/>
    </location>
</feature>
<protein>
    <recommendedName>
        <fullName evidence="2">Tify domain-containing protein</fullName>
    </recommendedName>
</protein>
<evidence type="ECO:0000313" key="3">
    <source>
        <dbReference type="EMBL" id="KKM22342.1"/>
    </source>
</evidence>
<gene>
    <name evidence="3" type="ORF">LCGC14_1626290</name>
</gene>
<evidence type="ECO:0000256" key="1">
    <source>
        <dbReference type="SAM" id="MobiDB-lite"/>
    </source>
</evidence>
<sequence length="164" mass="18155">IKCTCCDREMSASNFALHAMVKRGRPYLDIKYGRRSLASFFTDADQTAVVPPPLLLLAPGSMDSGSSISSSNDADAESDGAITALDSDGENDAENDEEKEKDDDDDDETMCAKNLGKMVAEVVKCLASLKSVLEAIQEREREFRDLRRQLHSWKEYHASYPQAN</sequence>
<evidence type="ECO:0000259" key="2">
    <source>
        <dbReference type="Pfam" id="PF16135"/>
    </source>
</evidence>
<feature type="compositionally biased region" description="Acidic residues" evidence="1">
    <location>
        <begin position="87"/>
        <end position="109"/>
    </location>
</feature>
<feature type="compositionally biased region" description="Low complexity" evidence="1">
    <location>
        <begin position="60"/>
        <end position="73"/>
    </location>
</feature>
<feature type="region of interest" description="Disordered" evidence="1">
    <location>
        <begin position="60"/>
        <end position="110"/>
    </location>
</feature>
<organism evidence="3">
    <name type="scientific">marine sediment metagenome</name>
    <dbReference type="NCBI Taxonomy" id="412755"/>
    <lineage>
        <taxon>unclassified sequences</taxon>
        <taxon>metagenomes</taxon>
        <taxon>ecological metagenomes</taxon>
    </lineage>
</organism>
<name>A0A0F9I486_9ZZZZ</name>
<feature type="non-terminal residue" evidence="3">
    <location>
        <position position="1"/>
    </location>
</feature>